<dbReference type="InterPro" id="IPR004332">
    <property type="entry name" value="Transposase_MuDR"/>
</dbReference>
<dbReference type="AlphaFoldDB" id="A0AAQ3KXL5"/>
<feature type="region of interest" description="Disordered" evidence="1">
    <location>
        <begin position="1"/>
        <end position="53"/>
    </location>
</feature>
<sequence>MCFDAYPNWMPGDPLPRMPGDPLPQTPQDTLPQTPQDAVHADTQASRDEGEVQNLNLNMQLEGDYVSDESSEDSDYLPVGESSDDCLYNEFEEDDSDDEFIEARENKRTAAIKKTMTVRVEVEGSSSMVDFKETTDVPVVPLQERSSNIQVPPRPQPNLNEMPDSDYEENDDEVITPEASEEGIDIDIDRRRKKHSKAYNPQADINDVRLEVRIKFESPAQFKKVIQMYALSNGVNIKWSRSSNKRMEVVCVPGCPWKVYASWYQSELTFMIKNYISEHKCSRSLNNRQATVKWLAYYYMETFGNNPNWDVKLMDADFQSKFYFPIGKTKCYRVRAAALQGLRGSVEDHYGMLGPYIAELRRVNRGSLFNIICDRAFTGAPLVFKRLYIGFEALKKGFLQGCRPIIGLDGCFLKTFLGGQLLTAIGTYANNQMYPISWAIVEGENYDSWKWFLGMLFDDLGVEQGYGWTIISDQQKGLEHAISQRVSAAEHQNCARHLYANWKKKHNGHLLKSLFWKAVRCTTQSDLNKVLNELASTSTQAHQDFIGIGLQKFCAAYINTNCKADVVTNNISKTFNGYILKTRSKPIIDMLEEIRRMLMQRIYMKKEMMLKCTNSICPNIRKKVEKNKEESRNCFVIPCGNSKFEVQCIEKTHIVSLSNHSCSYVDQYVHEYYKRKTYMKSYELCIEPLTGKDTWPDVGDTPILPPHIKKMPGRPKKKRRREPHEDDSQTSRLSKRGSIMTCQRCFQKGHNKRTCDAHVEGEVMLMMHIF</sequence>
<keyword evidence="5" id="KW-1185">Reference proteome</keyword>
<evidence type="ECO:0008006" key="6">
    <source>
        <dbReference type="Google" id="ProtNLM"/>
    </source>
</evidence>
<evidence type="ECO:0000259" key="2">
    <source>
        <dbReference type="Pfam" id="PF03108"/>
    </source>
</evidence>
<name>A0AAQ3KXL5_9LILI</name>
<dbReference type="Pfam" id="PF10551">
    <property type="entry name" value="MULE"/>
    <property type="match status" value="1"/>
</dbReference>
<feature type="domain" description="Transposase MuDR plant" evidence="2">
    <location>
        <begin position="208"/>
        <end position="272"/>
    </location>
</feature>
<feature type="region of interest" description="Disordered" evidence="1">
    <location>
        <begin position="700"/>
        <end position="735"/>
    </location>
</feature>
<dbReference type="PANTHER" id="PTHR31973:SF187">
    <property type="entry name" value="MUTATOR TRANSPOSASE MUDRA PROTEIN"/>
    <property type="match status" value="1"/>
</dbReference>
<dbReference type="Pfam" id="PF03108">
    <property type="entry name" value="DBD_Tnp_Mut"/>
    <property type="match status" value="1"/>
</dbReference>
<evidence type="ECO:0000313" key="4">
    <source>
        <dbReference type="EMBL" id="WOL16917.1"/>
    </source>
</evidence>
<dbReference type="Proteomes" id="UP001327560">
    <property type="component" value="Chromosome 8"/>
</dbReference>
<feature type="compositionally biased region" description="Low complexity" evidence="1">
    <location>
        <begin position="26"/>
        <end position="37"/>
    </location>
</feature>
<organism evidence="4 5">
    <name type="scientific">Canna indica</name>
    <name type="common">Indian-shot</name>
    <dbReference type="NCBI Taxonomy" id="4628"/>
    <lineage>
        <taxon>Eukaryota</taxon>
        <taxon>Viridiplantae</taxon>
        <taxon>Streptophyta</taxon>
        <taxon>Embryophyta</taxon>
        <taxon>Tracheophyta</taxon>
        <taxon>Spermatophyta</taxon>
        <taxon>Magnoliopsida</taxon>
        <taxon>Liliopsida</taxon>
        <taxon>Zingiberales</taxon>
        <taxon>Cannaceae</taxon>
        <taxon>Canna</taxon>
    </lineage>
</organism>
<dbReference type="InterPro" id="IPR018289">
    <property type="entry name" value="MULE_transposase_dom"/>
</dbReference>
<accession>A0AAQ3KXL5</accession>
<feature type="domain" description="MULE transposase" evidence="3">
    <location>
        <begin position="406"/>
        <end position="501"/>
    </location>
</feature>
<evidence type="ECO:0000256" key="1">
    <source>
        <dbReference type="SAM" id="MobiDB-lite"/>
    </source>
</evidence>
<feature type="compositionally biased region" description="Acidic residues" evidence="1">
    <location>
        <begin position="65"/>
        <end position="75"/>
    </location>
</feature>
<feature type="region of interest" description="Disordered" evidence="1">
    <location>
        <begin position="148"/>
        <end position="192"/>
    </location>
</feature>
<dbReference type="EMBL" id="CP136897">
    <property type="protein sequence ID" value="WOL16917.1"/>
    <property type="molecule type" value="Genomic_DNA"/>
</dbReference>
<protein>
    <recommendedName>
        <fullName evidence="6">Transposase</fullName>
    </recommendedName>
</protein>
<proteinExistence type="predicted"/>
<feature type="compositionally biased region" description="Acidic residues" evidence="1">
    <location>
        <begin position="163"/>
        <end position="186"/>
    </location>
</feature>
<evidence type="ECO:0000313" key="5">
    <source>
        <dbReference type="Proteomes" id="UP001327560"/>
    </source>
</evidence>
<feature type="compositionally biased region" description="Pro residues" evidence="1">
    <location>
        <begin position="13"/>
        <end position="25"/>
    </location>
</feature>
<gene>
    <name evidence="4" type="ORF">Cni_G25705</name>
</gene>
<reference evidence="4 5" key="1">
    <citation type="submission" date="2023-10" db="EMBL/GenBank/DDBJ databases">
        <title>Chromosome-scale genome assembly provides insights into flower coloration mechanisms of Canna indica.</title>
        <authorList>
            <person name="Li C."/>
        </authorList>
    </citation>
    <scope>NUCLEOTIDE SEQUENCE [LARGE SCALE GENOMIC DNA]</scope>
    <source>
        <tissue evidence="4">Flower</tissue>
    </source>
</reference>
<feature type="region of interest" description="Disordered" evidence="1">
    <location>
        <begin position="65"/>
        <end position="84"/>
    </location>
</feature>
<dbReference type="PANTHER" id="PTHR31973">
    <property type="entry name" value="POLYPROTEIN, PUTATIVE-RELATED"/>
    <property type="match status" value="1"/>
</dbReference>
<evidence type="ECO:0000259" key="3">
    <source>
        <dbReference type="Pfam" id="PF10551"/>
    </source>
</evidence>
<feature type="compositionally biased region" description="Basic residues" evidence="1">
    <location>
        <begin position="707"/>
        <end position="721"/>
    </location>
</feature>